<name>G9MH36_HYPVG</name>
<protein>
    <recommendedName>
        <fullName evidence="8">RTA1 like protein</fullName>
    </recommendedName>
</protein>
<dbReference type="PANTHER" id="PTHR31465">
    <property type="entry name" value="PROTEIN RTA1-RELATED"/>
    <property type="match status" value="1"/>
</dbReference>
<evidence type="ECO:0000256" key="5">
    <source>
        <dbReference type="SAM" id="Phobius"/>
    </source>
</evidence>
<evidence type="ECO:0000256" key="1">
    <source>
        <dbReference type="ARBA" id="ARBA00004141"/>
    </source>
</evidence>
<evidence type="ECO:0000256" key="3">
    <source>
        <dbReference type="ARBA" id="ARBA00022989"/>
    </source>
</evidence>
<comment type="subcellular location">
    <subcellularLocation>
        <location evidence="1">Membrane</location>
        <topology evidence="1">Multi-pass membrane protein</topology>
    </subcellularLocation>
</comment>
<feature type="transmembrane region" description="Helical" evidence="5">
    <location>
        <begin position="96"/>
        <end position="118"/>
    </location>
</feature>
<keyword evidence="2 5" id="KW-0812">Transmembrane</keyword>
<dbReference type="PANTHER" id="PTHR31465:SF1">
    <property type="entry name" value="PROTEIN RTA1-RELATED"/>
    <property type="match status" value="1"/>
</dbReference>
<evidence type="ECO:0008006" key="8">
    <source>
        <dbReference type="Google" id="ProtNLM"/>
    </source>
</evidence>
<reference evidence="6 7" key="1">
    <citation type="journal article" date="2011" name="Genome Biol.">
        <title>Comparative genome sequence analysis underscores mycoparasitism as the ancestral life style of Trichoderma.</title>
        <authorList>
            <person name="Kubicek C.P."/>
            <person name="Herrera-Estrella A."/>
            <person name="Seidl-Seiboth V."/>
            <person name="Martinez D.A."/>
            <person name="Druzhinina I.S."/>
            <person name="Thon M."/>
            <person name="Zeilinger S."/>
            <person name="Casas-Flores S."/>
            <person name="Horwitz B.A."/>
            <person name="Mukherjee P.K."/>
            <person name="Mukherjee M."/>
            <person name="Kredics L."/>
            <person name="Alcaraz L.D."/>
            <person name="Aerts A."/>
            <person name="Antal Z."/>
            <person name="Atanasova L."/>
            <person name="Cervantes-Badillo M.G."/>
            <person name="Challacombe J."/>
            <person name="Chertkov O."/>
            <person name="McCluskey K."/>
            <person name="Coulpier F."/>
            <person name="Deshpande N."/>
            <person name="von Doehren H."/>
            <person name="Ebbole D.J."/>
            <person name="Esquivel-Naranjo E.U."/>
            <person name="Fekete E."/>
            <person name="Flipphi M."/>
            <person name="Glaser F."/>
            <person name="Gomez-Rodriguez E.Y."/>
            <person name="Gruber S."/>
            <person name="Han C."/>
            <person name="Henrissat B."/>
            <person name="Hermosa R."/>
            <person name="Hernandez-Onate M."/>
            <person name="Karaffa L."/>
            <person name="Kosti I."/>
            <person name="Le Crom S."/>
            <person name="Lindquist E."/>
            <person name="Lucas S."/>
            <person name="Luebeck M."/>
            <person name="Luebeck P.S."/>
            <person name="Margeot A."/>
            <person name="Metz B."/>
            <person name="Misra M."/>
            <person name="Nevalainen H."/>
            <person name="Omann M."/>
            <person name="Packer N."/>
            <person name="Perrone G."/>
            <person name="Uresti-Rivera E.E."/>
            <person name="Salamov A."/>
            <person name="Schmoll M."/>
            <person name="Seiboth B."/>
            <person name="Shapiro H."/>
            <person name="Sukno S."/>
            <person name="Tamayo-Ramos J.A."/>
            <person name="Tisch D."/>
            <person name="Wiest A."/>
            <person name="Wilkinson H.H."/>
            <person name="Zhang M."/>
            <person name="Coutinho P.M."/>
            <person name="Kenerley C.M."/>
            <person name="Monte E."/>
            <person name="Baker S.E."/>
            <person name="Grigoriev I.V."/>
        </authorList>
    </citation>
    <scope>NUCLEOTIDE SEQUENCE [LARGE SCALE GENOMIC DNA]</scope>
    <source>
        <strain evidence="7">Gv29-8 / FGSC 10586</strain>
    </source>
</reference>
<feature type="transmembrane region" description="Helical" evidence="5">
    <location>
        <begin position="30"/>
        <end position="54"/>
    </location>
</feature>
<dbReference type="STRING" id="413071.G9MH36"/>
<dbReference type="AlphaFoldDB" id="G9MH36"/>
<dbReference type="Proteomes" id="UP000007115">
    <property type="component" value="Unassembled WGS sequence"/>
</dbReference>
<dbReference type="RefSeq" id="XP_013960243.1">
    <property type="nucleotide sequence ID" value="XM_014104768.1"/>
</dbReference>
<accession>G9MH36</accession>
<dbReference type="VEuPathDB" id="FungiDB:TRIVIDRAFT_63359"/>
<dbReference type="EMBL" id="ABDF02000002">
    <property type="protein sequence ID" value="EHK26027.1"/>
    <property type="molecule type" value="Genomic_DNA"/>
</dbReference>
<evidence type="ECO:0000313" key="6">
    <source>
        <dbReference type="EMBL" id="EHK26027.1"/>
    </source>
</evidence>
<feature type="transmembrane region" description="Helical" evidence="5">
    <location>
        <begin position="213"/>
        <end position="231"/>
    </location>
</feature>
<feature type="transmembrane region" description="Helical" evidence="5">
    <location>
        <begin position="183"/>
        <end position="201"/>
    </location>
</feature>
<feature type="transmembrane region" description="Helical" evidence="5">
    <location>
        <begin position="139"/>
        <end position="163"/>
    </location>
</feature>
<dbReference type="HOGENOM" id="CLU_033465_6_2_1"/>
<proteinExistence type="predicted"/>
<comment type="caution">
    <text evidence="6">The sequence shown here is derived from an EMBL/GenBank/DDBJ whole genome shotgun (WGS) entry which is preliminary data.</text>
</comment>
<dbReference type="OrthoDB" id="4521223at2759"/>
<evidence type="ECO:0000256" key="4">
    <source>
        <dbReference type="ARBA" id="ARBA00023136"/>
    </source>
</evidence>
<feature type="transmembrane region" description="Helical" evidence="5">
    <location>
        <begin position="66"/>
        <end position="84"/>
    </location>
</feature>
<dbReference type="Pfam" id="PF04479">
    <property type="entry name" value="RTA1"/>
    <property type="match status" value="1"/>
</dbReference>
<evidence type="ECO:0000313" key="7">
    <source>
        <dbReference type="Proteomes" id="UP000007115"/>
    </source>
</evidence>
<feature type="transmembrane region" description="Helical" evidence="5">
    <location>
        <begin position="251"/>
        <end position="271"/>
    </location>
</feature>
<dbReference type="InParanoid" id="G9MH36"/>
<sequence>MGANGTTSTPADGYVDPNWPDPKGKNDIRIIIYGYTPSFSFAVFAAVWFFLMLAVHLAQTIRYRSWWFIPFSVGLLFEIIGYIARCLSAKVDPYNLIYFILNYFFIVVAPVFLAAGIYTILSALISRLGSKYSFLSPKVIMWFFVLSDVISTITQVIGAALIGIQESKHKDPTVANNILLGGLAYQVFSIGVFIVVTGSFLARAGHAIKQRGLSAFCVVFASATLLIYMRTVFRLAETAQGLNGSIQSNEILFACFEFAPVAAAVLLFAGWHPGRCLGNTVSGTEVTGEAERNNWDKA</sequence>
<organism evidence="6 7">
    <name type="scientific">Hypocrea virens (strain Gv29-8 / FGSC 10586)</name>
    <name type="common">Gliocladium virens</name>
    <name type="synonym">Trichoderma virens</name>
    <dbReference type="NCBI Taxonomy" id="413071"/>
    <lineage>
        <taxon>Eukaryota</taxon>
        <taxon>Fungi</taxon>
        <taxon>Dikarya</taxon>
        <taxon>Ascomycota</taxon>
        <taxon>Pezizomycotina</taxon>
        <taxon>Sordariomycetes</taxon>
        <taxon>Hypocreomycetidae</taxon>
        <taxon>Hypocreales</taxon>
        <taxon>Hypocreaceae</taxon>
        <taxon>Trichoderma</taxon>
    </lineage>
</organism>
<dbReference type="eggNOG" id="ENOG502SHYP">
    <property type="taxonomic scope" value="Eukaryota"/>
</dbReference>
<dbReference type="InterPro" id="IPR007568">
    <property type="entry name" value="RTA1"/>
</dbReference>
<evidence type="ECO:0000256" key="2">
    <source>
        <dbReference type="ARBA" id="ARBA00022692"/>
    </source>
</evidence>
<dbReference type="OMA" id="NEVYFAC"/>
<dbReference type="GO" id="GO:0016020">
    <property type="term" value="C:membrane"/>
    <property type="evidence" value="ECO:0007669"/>
    <property type="project" value="UniProtKB-SubCell"/>
</dbReference>
<keyword evidence="4 5" id="KW-0472">Membrane</keyword>
<keyword evidence="7" id="KW-1185">Reference proteome</keyword>
<gene>
    <name evidence="6" type="ORF">TRIVIDRAFT_63359</name>
</gene>
<keyword evidence="3 5" id="KW-1133">Transmembrane helix</keyword>
<dbReference type="GeneID" id="25796475"/>